<name>A0A1G6NIE6_9BACL</name>
<evidence type="ECO:0000313" key="5">
    <source>
        <dbReference type="EMBL" id="SDC66885.1"/>
    </source>
</evidence>
<dbReference type="InterPro" id="IPR004995">
    <property type="entry name" value="Spore_Ger"/>
</dbReference>
<dbReference type="InterPro" id="IPR050768">
    <property type="entry name" value="UPF0353/GerABKA_families"/>
</dbReference>
<dbReference type="STRING" id="1236220.SAMN04488112_1131"/>
<feature type="compositionally biased region" description="Basic and acidic residues" evidence="3">
    <location>
        <begin position="11"/>
        <end position="22"/>
    </location>
</feature>
<comment type="similarity">
    <text evidence="1">Belongs to the GerABKA family.</text>
</comment>
<keyword evidence="6" id="KW-1185">Reference proteome</keyword>
<feature type="transmembrane region" description="Helical" evidence="4">
    <location>
        <begin position="407"/>
        <end position="427"/>
    </location>
</feature>
<feature type="region of interest" description="Disordered" evidence="3">
    <location>
        <begin position="509"/>
        <end position="528"/>
    </location>
</feature>
<keyword evidence="2 4" id="KW-0472">Membrane</keyword>
<protein>
    <submittedName>
        <fullName evidence="5">Spore germination protein</fullName>
    </submittedName>
</protein>
<dbReference type="GO" id="GO:0016020">
    <property type="term" value="C:membrane"/>
    <property type="evidence" value="ECO:0007669"/>
    <property type="project" value="InterPro"/>
</dbReference>
<dbReference type="RefSeq" id="WP_245662233.1">
    <property type="nucleotide sequence ID" value="NZ_FMZA01000013.1"/>
</dbReference>
<reference evidence="5 6" key="1">
    <citation type="submission" date="2016-10" db="EMBL/GenBank/DDBJ databases">
        <authorList>
            <person name="de Groot N.N."/>
        </authorList>
    </citation>
    <scope>NUCLEOTIDE SEQUENCE [LARGE SCALE GENOMIC DNA]</scope>
    <source>
        <strain evidence="5 6">DSM 45514</strain>
    </source>
</reference>
<feature type="compositionally biased region" description="Basic residues" evidence="3">
    <location>
        <begin position="1"/>
        <end position="10"/>
    </location>
</feature>
<dbReference type="PANTHER" id="PTHR22550:SF5">
    <property type="entry name" value="LEUCINE ZIPPER PROTEIN 4"/>
    <property type="match status" value="1"/>
</dbReference>
<keyword evidence="4" id="KW-0812">Transmembrane</keyword>
<dbReference type="PIRSF" id="PIRSF005690">
    <property type="entry name" value="GerBA"/>
    <property type="match status" value="1"/>
</dbReference>
<evidence type="ECO:0000256" key="3">
    <source>
        <dbReference type="SAM" id="MobiDB-lite"/>
    </source>
</evidence>
<dbReference type="Proteomes" id="UP000199387">
    <property type="component" value="Unassembled WGS sequence"/>
</dbReference>
<organism evidence="5 6">
    <name type="scientific">Melghirimyces thermohalophilus</name>
    <dbReference type="NCBI Taxonomy" id="1236220"/>
    <lineage>
        <taxon>Bacteria</taxon>
        <taxon>Bacillati</taxon>
        <taxon>Bacillota</taxon>
        <taxon>Bacilli</taxon>
        <taxon>Bacillales</taxon>
        <taxon>Thermoactinomycetaceae</taxon>
        <taxon>Melghirimyces</taxon>
    </lineage>
</organism>
<evidence type="ECO:0000313" key="6">
    <source>
        <dbReference type="Proteomes" id="UP000199387"/>
    </source>
</evidence>
<evidence type="ECO:0000256" key="1">
    <source>
        <dbReference type="ARBA" id="ARBA00005278"/>
    </source>
</evidence>
<feature type="transmembrane region" description="Helical" evidence="4">
    <location>
        <begin position="317"/>
        <end position="339"/>
    </location>
</feature>
<accession>A0A1G6NIE6</accession>
<dbReference type="GO" id="GO:0009847">
    <property type="term" value="P:spore germination"/>
    <property type="evidence" value="ECO:0007669"/>
    <property type="project" value="InterPro"/>
</dbReference>
<gene>
    <name evidence="5" type="ORF">SAMN04488112_1131</name>
</gene>
<dbReference type="Pfam" id="PF03323">
    <property type="entry name" value="GerA"/>
    <property type="match status" value="1"/>
</dbReference>
<dbReference type="EMBL" id="FMZA01000013">
    <property type="protein sequence ID" value="SDC66885.1"/>
    <property type="molecule type" value="Genomic_DNA"/>
</dbReference>
<proteinExistence type="inferred from homology"/>
<feature type="transmembrane region" description="Helical" evidence="4">
    <location>
        <begin position="439"/>
        <end position="468"/>
    </location>
</feature>
<sequence>MRKPRARRERRKAEILKKNSEEKVNRKTEGVRVFEDVKKNAKYISDLMGDSSDLITRFFTIQYTPDRKAALIALDGMVDSTTIDQHILKPLMREGEKIETKIDLWEMTYKSLVEVGENTPTEKMKVLVEALLSGDVILFIDGYAKGMAIDAKGWKQRGVEDPRSESVVRGSREGFTETLRVDTALIRRRLKDPDLRLKDMKVGERTKTDVTIMHIEGVADEKIVKKVQSRIEKIDIDGVLESGYIEEMIQDTNWSPFPVIQNTERPDVVVGHLLEGKVAVVVDGTPNVLIMPAVFAQFYHSAGDYYEQYMIATFLRLLRLFAFFIALSLPAFYIAFIAFHPDMVPGDLAMAMAAGRSTVPFPSIVEAVLMEISVEILREASIRLPGPIGPTIGIVGALVIGESSVNAGLVSPLMVIVVALTTISSYANPSYNAAISLRLIRFPMMIAASIMGLYGIMLFMLLLLLHLIKIRSFGVPYLSPFSPLRLSDVKDSLIRVPWPLMNKRPVIFRPGDDSREGGTSHGKRRKRQ</sequence>
<dbReference type="AlphaFoldDB" id="A0A1G6NIE6"/>
<evidence type="ECO:0000256" key="2">
    <source>
        <dbReference type="ARBA" id="ARBA00023136"/>
    </source>
</evidence>
<feature type="transmembrane region" description="Helical" evidence="4">
    <location>
        <begin position="384"/>
        <end position="401"/>
    </location>
</feature>
<feature type="region of interest" description="Disordered" evidence="3">
    <location>
        <begin position="1"/>
        <end position="22"/>
    </location>
</feature>
<keyword evidence="4" id="KW-1133">Transmembrane helix</keyword>
<dbReference type="PANTHER" id="PTHR22550">
    <property type="entry name" value="SPORE GERMINATION PROTEIN"/>
    <property type="match status" value="1"/>
</dbReference>
<evidence type="ECO:0000256" key="4">
    <source>
        <dbReference type="SAM" id="Phobius"/>
    </source>
</evidence>